<dbReference type="Pfam" id="PF01369">
    <property type="entry name" value="Sec7"/>
    <property type="match status" value="1"/>
</dbReference>
<evidence type="ECO:0000256" key="1">
    <source>
        <dbReference type="SAM" id="MobiDB-lite"/>
    </source>
</evidence>
<feature type="region of interest" description="Disordered" evidence="1">
    <location>
        <begin position="223"/>
        <end position="254"/>
    </location>
</feature>
<dbReference type="InterPro" id="IPR035999">
    <property type="entry name" value="Sec7_dom_sf"/>
</dbReference>
<dbReference type="PANTHER" id="PTHR10663">
    <property type="entry name" value="GUANYL-NUCLEOTIDE EXCHANGE FACTOR"/>
    <property type="match status" value="1"/>
</dbReference>
<dbReference type="CDD" id="cd00171">
    <property type="entry name" value="Sec7"/>
    <property type="match status" value="1"/>
</dbReference>
<sequence length="254" mass="28268">MGTARSVFCCRGVAAADRRAPPFRSTRRERPPRAAVDSDLDRDLSELLGLGSTDTLTNGSKADMEAAKRLAKRLFTRDGFRKSDVARQLSKNNDFSRMVAEEYLRFFNFAGMTLDRALRAFLREFALMGETQERERVLCHFSRRYTHCNPGCTLSEDSAHTLTCALMLLNTDLHGHNIGKRMSYLQFIGNLDGLNDGQDFPKELLKWGYQSAAPAGRARCPRDAFAQSTAAERDPAPAAFGQLSPGNAREPLAL</sequence>
<dbReference type="InterPro" id="IPR023394">
    <property type="entry name" value="Sec7_C_sf"/>
</dbReference>
<evidence type="ECO:0000313" key="3">
    <source>
        <dbReference type="EMBL" id="KAJ8416140.1"/>
    </source>
</evidence>
<accession>A0AAD7T899</accession>
<dbReference type="PROSITE" id="PS50190">
    <property type="entry name" value="SEC7"/>
    <property type="match status" value="1"/>
</dbReference>
<dbReference type="EMBL" id="JAINUG010000007">
    <property type="protein sequence ID" value="KAJ8416140.1"/>
    <property type="molecule type" value="Genomic_DNA"/>
</dbReference>
<dbReference type="GO" id="GO:0005085">
    <property type="term" value="F:guanyl-nucleotide exchange factor activity"/>
    <property type="evidence" value="ECO:0007669"/>
    <property type="project" value="InterPro"/>
</dbReference>
<dbReference type="SUPFAM" id="SSF48425">
    <property type="entry name" value="Sec7 domain"/>
    <property type="match status" value="1"/>
</dbReference>
<keyword evidence="4" id="KW-1185">Reference proteome</keyword>
<protein>
    <recommendedName>
        <fullName evidence="2">SEC7 domain-containing protein</fullName>
    </recommendedName>
</protein>
<dbReference type="InterPro" id="IPR000904">
    <property type="entry name" value="Sec7_dom"/>
</dbReference>
<dbReference type="GO" id="GO:0032012">
    <property type="term" value="P:regulation of ARF protein signal transduction"/>
    <property type="evidence" value="ECO:0007669"/>
    <property type="project" value="InterPro"/>
</dbReference>
<feature type="domain" description="SEC7" evidence="2">
    <location>
        <begin position="32"/>
        <end position="215"/>
    </location>
</feature>
<dbReference type="AlphaFoldDB" id="A0AAD7T899"/>
<dbReference type="SMART" id="SM00222">
    <property type="entry name" value="Sec7"/>
    <property type="match status" value="1"/>
</dbReference>
<evidence type="ECO:0000313" key="4">
    <source>
        <dbReference type="Proteomes" id="UP001221898"/>
    </source>
</evidence>
<reference evidence="3" key="1">
    <citation type="journal article" date="2023" name="Science">
        <title>Genome structures resolve the early diversification of teleost fishes.</title>
        <authorList>
            <person name="Parey E."/>
            <person name="Louis A."/>
            <person name="Montfort J."/>
            <person name="Bouchez O."/>
            <person name="Roques C."/>
            <person name="Iampietro C."/>
            <person name="Lluch J."/>
            <person name="Castinel A."/>
            <person name="Donnadieu C."/>
            <person name="Desvignes T."/>
            <person name="Floi Bucao C."/>
            <person name="Jouanno E."/>
            <person name="Wen M."/>
            <person name="Mejri S."/>
            <person name="Dirks R."/>
            <person name="Jansen H."/>
            <person name="Henkel C."/>
            <person name="Chen W.J."/>
            <person name="Zahm M."/>
            <person name="Cabau C."/>
            <person name="Klopp C."/>
            <person name="Thompson A.W."/>
            <person name="Robinson-Rechavi M."/>
            <person name="Braasch I."/>
            <person name="Lecointre G."/>
            <person name="Bobe J."/>
            <person name="Postlethwait J.H."/>
            <person name="Berthelot C."/>
            <person name="Roest Crollius H."/>
            <person name="Guiguen Y."/>
        </authorList>
    </citation>
    <scope>NUCLEOTIDE SEQUENCE</scope>
    <source>
        <strain evidence="3">NC1722</strain>
    </source>
</reference>
<evidence type="ECO:0000259" key="2">
    <source>
        <dbReference type="PROSITE" id="PS50190"/>
    </source>
</evidence>
<dbReference type="Proteomes" id="UP001221898">
    <property type="component" value="Unassembled WGS sequence"/>
</dbReference>
<name>A0AAD7T899_9TELE</name>
<proteinExistence type="predicted"/>
<dbReference type="PANTHER" id="PTHR10663:SF334">
    <property type="entry name" value="PH AND SEC7 DOMAIN-CONTAINING PROTEIN 1"/>
    <property type="match status" value="1"/>
</dbReference>
<dbReference type="Gene3D" id="1.10.1000.11">
    <property type="entry name" value="Arf Nucleotide-binding Site Opener,domain 2"/>
    <property type="match status" value="1"/>
</dbReference>
<gene>
    <name evidence="3" type="ORF">AAFF_G00381620</name>
</gene>
<organism evidence="3 4">
    <name type="scientific">Aldrovandia affinis</name>
    <dbReference type="NCBI Taxonomy" id="143900"/>
    <lineage>
        <taxon>Eukaryota</taxon>
        <taxon>Metazoa</taxon>
        <taxon>Chordata</taxon>
        <taxon>Craniata</taxon>
        <taxon>Vertebrata</taxon>
        <taxon>Euteleostomi</taxon>
        <taxon>Actinopterygii</taxon>
        <taxon>Neopterygii</taxon>
        <taxon>Teleostei</taxon>
        <taxon>Notacanthiformes</taxon>
        <taxon>Halosauridae</taxon>
        <taxon>Aldrovandia</taxon>
    </lineage>
</organism>
<comment type="caution">
    <text evidence="3">The sequence shown here is derived from an EMBL/GenBank/DDBJ whole genome shotgun (WGS) entry which is preliminary data.</text>
</comment>